<evidence type="ECO:0000313" key="3">
    <source>
        <dbReference type="EMBL" id="MPM43403.1"/>
    </source>
</evidence>
<dbReference type="AlphaFoldDB" id="A0A644ZXN4"/>
<dbReference type="PROSITE" id="PS51786">
    <property type="entry name" value="LON_PROTEOLYTIC"/>
    <property type="match status" value="1"/>
</dbReference>
<dbReference type="GO" id="GO:0004252">
    <property type="term" value="F:serine-type endopeptidase activity"/>
    <property type="evidence" value="ECO:0007669"/>
    <property type="project" value="UniProtKB-EC"/>
</dbReference>
<dbReference type="Gene3D" id="3.30.230.10">
    <property type="match status" value="1"/>
</dbReference>
<dbReference type="PRINTS" id="PR00830">
    <property type="entry name" value="ENDOLAPTASE"/>
</dbReference>
<accession>A0A644ZXN4</accession>
<dbReference type="SUPFAM" id="SSF54211">
    <property type="entry name" value="Ribosomal protein S5 domain 2-like"/>
    <property type="match status" value="1"/>
</dbReference>
<dbReference type="InterPro" id="IPR027065">
    <property type="entry name" value="Lon_Prtase"/>
</dbReference>
<sequence length="340" mass="38554">MDFDNEMDRSQVTEYGMAKFVAFQCEKNKFKHFTYEAVEGVIKHSTRLVGNKKKLSTDFNKLLEIITEADIFATLENKEFVEKKHVEIAILEKRKRLNKIENKIDEFIEDNTIMIDTEGSRVGVINGLSVLGMGEYSFGRPSRISVTTSMGNRGIINIEREVKMSVPIHNKGVLILQGYLTEEFAQEYPLSVNAYICFEQNYGGIDGDSATLAELCALLSSLSEIPIKQNIAVTGSLNQKGDIQVVGGITEKIEGFYNVCKKRGFEDKVYGVILPKDNMNNLILSDEMEKAVKNGCFKIYPVSKIEESVEILMDKMFEDIKKLVKEKLDTYNKSRESKKE</sequence>
<dbReference type="InterPro" id="IPR014721">
    <property type="entry name" value="Ribsml_uS5_D2-typ_fold_subgr"/>
</dbReference>
<evidence type="ECO:0000256" key="1">
    <source>
        <dbReference type="SAM" id="Coils"/>
    </source>
</evidence>
<dbReference type="GO" id="GO:0004176">
    <property type="term" value="F:ATP-dependent peptidase activity"/>
    <property type="evidence" value="ECO:0007669"/>
    <property type="project" value="InterPro"/>
</dbReference>
<protein>
    <submittedName>
        <fullName evidence="3">Lon protease</fullName>
        <ecNumber evidence="3">3.4.21.53</ecNumber>
    </submittedName>
</protein>
<dbReference type="InterPro" id="IPR020568">
    <property type="entry name" value="Ribosomal_Su5_D2-typ_SF"/>
</dbReference>
<dbReference type="GO" id="GO:0030163">
    <property type="term" value="P:protein catabolic process"/>
    <property type="evidence" value="ECO:0007669"/>
    <property type="project" value="InterPro"/>
</dbReference>
<dbReference type="PANTHER" id="PTHR10046">
    <property type="entry name" value="ATP DEPENDENT LON PROTEASE FAMILY MEMBER"/>
    <property type="match status" value="1"/>
</dbReference>
<dbReference type="GO" id="GO:0006508">
    <property type="term" value="P:proteolysis"/>
    <property type="evidence" value="ECO:0007669"/>
    <property type="project" value="UniProtKB-KW"/>
</dbReference>
<keyword evidence="1" id="KW-0175">Coiled coil</keyword>
<evidence type="ECO:0000259" key="2">
    <source>
        <dbReference type="PROSITE" id="PS51786"/>
    </source>
</evidence>
<proteinExistence type="predicted"/>
<organism evidence="3">
    <name type="scientific">bioreactor metagenome</name>
    <dbReference type="NCBI Taxonomy" id="1076179"/>
    <lineage>
        <taxon>unclassified sequences</taxon>
        <taxon>metagenomes</taxon>
        <taxon>ecological metagenomes</taxon>
    </lineage>
</organism>
<keyword evidence="3" id="KW-0378">Hydrolase</keyword>
<reference evidence="3" key="1">
    <citation type="submission" date="2019-08" db="EMBL/GenBank/DDBJ databases">
        <authorList>
            <person name="Kucharzyk K."/>
            <person name="Murdoch R.W."/>
            <person name="Higgins S."/>
            <person name="Loffler F."/>
        </authorList>
    </citation>
    <scope>NUCLEOTIDE SEQUENCE</scope>
</reference>
<feature type="domain" description="Lon proteolytic" evidence="2">
    <location>
        <begin position="119"/>
        <end position="315"/>
    </location>
</feature>
<dbReference type="EC" id="3.4.21.53" evidence="3"/>
<dbReference type="InterPro" id="IPR008269">
    <property type="entry name" value="Lon_proteolytic"/>
</dbReference>
<dbReference type="Pfam" id="PF05362">
    <property type="entry name" value="Lon_C"/>
    <property type="match status" value="1"/>
</dbReference>
<dbReference type="InterPro" id="IPR046843">
    <property type="entry name" value="LonB_AAA-LID"/>
</dbReference>
<dbReference type="Gene3D" id="1.10.8.60">
    <property type="match status" value="1"/>
</dbReference>
<dbReference type="EMBL" id="VSSQ01010091">
    <property type="protein sequence ID" value="MPM43403.1"/>
    <property type="molecule type" value="Genomic_DNA"/>
</dbReference>
<name>A0A644ZXN4_9ZZZZ</name>
<gene>
    <name evidence="3" type="primary">lon_21</name>
    <name evidence="3" type="ORF">SDC9_90076</name>
</gene>
<keyword evidence="3" id="KW-0645">Protease</keyword>
<dbReference type="Pfam" id="PF20436">
    <property type="entry name" value="LonB_AAA-LID"/>
    <property type="match status" value="1"/>
</dbReference>
<feature type="coiled-coil region" evidence="1">
    <location>
        <begin position="83"/>
        <end position="110"/>
    </location>
</feature>
<dbReference type="GO" id="GO:0005524">
    <property type="term" value="F:ATP binding"/>
    <property type="evidence" value="ECO:0007669"/>
    <property type="project" value="InterPro"/>
</dbReference>
<comment type="caution">
    <text evidence="3">The sequence shown here is derived from an EMBL/GenBank/DDBJ whole genome shotgun (WGS) entry which is preliminary data.</text>
</comment>